<feature type="domain" description="Cytochrome c" evidence="5">
    <location>
        <begin position="44"/>
        <end position="156"/>
    </location>
</feature>
<dbReference type="InterPro" id="IPR030999">
    <property type="entry name" value="Thiosulf_SoxX"/>
</dbReference>
<dbReference type="AlphaFoldDB" id="A0A1N6VPG6"/>
<keyword evidence="2 4" id="KW-0479">Metal-binding</keyword>
<dbReference type="Pfam" id="PF00034">
    <property type="entry name" value="Cytochrom_C"/>
    <property type="match status" value="1"/>
</dbReference>
<gene>
    <name evidence="6" type="ORF">SAMN05421641_11461</name>
</gene>
<dbReference type="PROSITE" id="PS51007">
    <property type="entry name" value="CYTC"/>
    <property type="match status" value="1"/>
</dbReference>
<evidence type="ECO:0000313" key="6">
    <source>
        <dbReference type="EMBL" id="SIQ79704.1"/>
    </source>
</evidence>
<keyword evidence="3 4" id="KW-0408">Iron</keyword>
<evidence type="ECO:0000256" key="4">
    <source>
        <dbReference type="PROSITE-ProRule" id="PRU00433"/>
    </source>
</evidence>
<evidence type="ECO:0000256" key="2">
    <source>
        <dbReference type="ARBA" id="ARBA00022723"/>
    </source>
</evidence>
<sequence>MSSHLWHAAVVATAMATPAICETAPKDVIYAEGAIETSLTGVAGNPEEGVRIMTTNALGNCVACHQIAALPDVEFPGNIAPALDGAGDRWTEAELRGIVSNAKMTFEGTFMPAFYKVDGFTRPGDGFTGKAATEPLLPVLNAQQIEDVVAFLVTLKE</sequence>
<keyword evidence="1 4" id="KW-0349">Heme</keyword>
<dbReference type="NCBIfam" id="TIGR04485">
    <property type="entry name" value="thiosulf_SoxX"/>
    <property type="match status" value="1"/>
</dbReference>
<dbReference type="InterPro" id="IPR036909">
    <property type="entry name" value="Cyt_c-like_dom_sf"/>
</dbReference>
<dbReference type="EMBL" id="FTMK01000014">
    <property type="protein sequence ID" value="SIQ79704.1"/>
    <property type="molecule type" value="Genomic_DNA"/>
</dbReference>
<evidence type="ECO:0000256" key="1">
    <source>
        <dbReference type="ARBA" id="ARBA00022617"/>
    </source>
</evidence>
<reference evidence="6 7" key="1">
    <citation type="submission" date="2017-01" db="EMBL/GenBank/DDBJ databases">
        <authorList>
            <person name="Varghese N."/>
            <person name="Submissions S."/>
        </authorList>
    </citation>
    <scope>NUCLEOTIDE SEQUENCE [LARGE SCALE GENOMIC DNA]</scope>
    <source>
        <strain evidence="6 7">ATCC 700171</strain>
    </source>
</reference>
<dbReference type="GO" id="GO:0046872">
    <property type="term" value="F:metal ion binding"/>
    <property type="evidence" value="ECO:0007669"/>
    <property type="project" value="UniProtKB-KW"/>
</dbReference>
<dbReference type="Gene3D" id="1.10.760.10">
    <property type="entry name" value="Cytochrome c-like domain"/>
    <property type="match status" value="1"/>
</dbReference>
<evidence type="ECO:0000259" key="5">
    <source>
        <dbReference type="PROSITE" id="PS51007"/>
    </source>
</evidence>
<dbReference type="GO" id="GO:0009055">
    <property type="term" value="F:electron transfer activity"/>
    <property type="evidence" value="ECO:0007669"/>
    <property type="project" value="InterPro"/>
</dbReference>
<accession>A0A1N6VPG6</accession>
<name>A0A1N6VPG6_9RHOB</name>
<dbReference type="GO" id="GO:0020037">
    <property type="term" value="F:heme binding"/>
    <property type="evidence" value="ECO:0007669"/>
    <property type="project" value="InterPro"/>
</dbReference>
<evidence type="ECO:0000313" key="7">
    <source>
        <dbReference type="Proteomes" id="UP000323956"/>
    </source>
</evidence>
<protein>
    <submittedName>
        <fullName evidence="6">Monoheme cytochrome SoxX (Sulfur oxidation)</fullName>
    </submittedName>
</protein>
<proteinExistence type="predicted"/>
<dbReference type="Proteomes" id="UP000323956">
    <property type="component" value="Unassembled WGS sequence"/>
</dbReference>
<organism evidence="6 7">
    <name type="scientific">Paracoccus thiocyanatus</name>
    <dbReference type="NCBI Taxonomy" id="34006"/>
    <lineage>
        <taxon>Bacteria</taxon>
        <taxon>Pseudomonadati</taxon>
        <taxon>Pseudomonadota</taxon>
        <taxon>Alphaproteobacteria</taxon>
        <taxon>Rhodobacterales</taxon>
        <taxon>Paracoccaceae</taxon>
        <taxon>Paracoccus</taxon>
    </lineage>
</organism>
<dbReference type="OrthoDB" id="9793634at2"/>
<evidence type="ECO:0000256" key="3">
    <source>
        <dbReference type="ARBA" id="ARBA00023004"/>
    </source>
</evidence>
<dbReference type="RefSeq" id="WP_149765970.1">
    <property type="nucleotide sequence ID" value="NZ_FTMK01000014.1"/>
</dbReference>
<dbReference type="InterPro" id="IPR009056">
    <property type="entry name" value="Cyt_c-like_dom"/>
</dbReference>
<dbReference type="SUPFAM" id="SSF46626">
    <property type="entry name" value="Cytochrome c"/>
    <property type="match status" value="1"/>
</dbReference>